<proteinExistence type="predicted"/>
<evidence type="ECO:0000313" key="1">
    <source>
        <dbReference type="EMBL" id="ASV43931.1"/>
    </source>
</evidence>
<protein>
    <submittedName>
        <fullName evidence="1">Uncharacterized protein</fullName>
    </submittedName>
</protein>
<accession>A0A2U7P6E5</accession>
<sequence>MPAERYLKNPELVGVRDLRGSAMPLAAGQTFTKGAFVVISGGQVSEALNAANQYLALAAEDAAPGYQKWPVAKTDVSFHSLKGAEIAINVYTAAGNTPVIGNKYPITKQGGYWRINLDTTTGATMTVLRLFDSGASLSDPNVRVVCAIDDSACYVGPVQ</sequence>
<name>A0A2U7P6E5_9VIRU</name>
<organism evidence="1">
    <name type="scientific">Hot spring virus BHS2</name>
    <dbReference type="NCBI Taxonomy" id="2024352"/>
    <lineage>
        <taxon>Viruses</taxon>
    </lineage>
</organism>
<reference evidence="1" key="1">
    <citation type="submission" date="2017-05" db="EMBL/GenBank/DDBJ databases">
        <title>The virome of a scalding spring: bacteriophages and archaeal viruses share the pool.</title>
        <authorList>
            <person name="Zablocki O.D.J."/>
            <person name="van Zyl L.J."/>
            <person name="Kirby B."/>
            <person name="Trindade M.I."/>
        </authorList>
    </citation>
    <scope>NUCLEOTIDE SEQUENCE</scope>
</reference>
<dbReference type="EMBL" id="MF098557">
    <property type="protein sequence ID" value="ASV43931.1"/>
    <property type="molecule type" value="Genomic_DNA"/>
</dbReference>